<sequence length="300" mass="33173">MDRSALPIYAVSGVEYGPSEAPDFKSLIKEAFGKQIRRIGPFIQMALIGANDTIRSAPLPENTNVYLTSASGDMDVTIDVLNRTVRDRQVPKPLSFINTVSNAACYYFTKHFDIGGSTSFLSTREFALESAFIQASLDITTLGVETALVGSVDIITQPETTHRIRVGALENDPLAQGSHWFRLGQPNSDKSSTEKPLGYLIDAFLFRDANALINHIKPLLKNTDKISFGNRIKPQTKQAIMSQFENSEYALNTPAKGHYGTNAGHVLRDYLTHENLAETQLVYIQENTCGELSFILLQKP</sequence>
<dbReference type="AlphaFoldDB" id="C6XR39"/>
<dbReference type="SUPFAM" id="SSF53901">
    <property type="entry name" value="Thiolase-like"/>
    <property type="match status" value="1"/>
</dbReference>
<dbReference type="HOGENOM" id="CLU_926771_0_0_5"/>
<gene>
    <name evidence="1" type="ordered locus">Hbal_2899</name>
</gene>
<evidence type="ECO:0008006" key="3">
    <source>
        <dbReference type="Google" id="ProtNLM"/>
    </source>
</evidence>
<organism evidence="1 2">
    <name type="scientific">Hirschia baltica (strain ATCC 49814 / DSM 5838 / IFAM 1418)</name>
    <dbReference type="NCBI Taxonomy" id="582402"/>
    <lineage>
        <taxon>Bacteria</taxon>
        <taxon>Pseudomonadati</taxon>
        <taxon>Pseudomonadota</taxon>
        <taxon>Alphaproteobacteria</taxon>
        <taxon>Hyphomonadales</taxon>
        <taxon>Hyphomonadaceae</taxon>
        <taxon>Hirschia</taxon>
    </lineage>
</organism>
<dbReference type="InterPro" id="IPR016039">
    <property type="entry name" value="Thiolase-like"/>
</dbReference>
<dbReference type="STRING" id="582402.Hbal_2899"/>
<dbReference type="eggNOG" id="COG0304">
    <property type="taxonomic scope" value="Bacteria"/>
</dbReference>
<keyword evidence="2" id="KW-1185">Reference proteome</keyword>
<dbReference type="EMBL" id="CP001678">
    <property type="protein sequence ID" value="ACT60570.1"/>
    <property type="molecule type" value="Genomic_DNA"/>
</dbReference>
<protein>
    <recommendedName>
        <fullName evidence="3">Beta-ketoacyl synthase N-terminal domain-containing protein</fullName>
    </recommendedName>
</protein>
<dbReference type="Gene3D" id="3.40.47.10">
    <property type="match status" value="1"/>
</dbReference>
<evidence type="ECO:0000313" key="1">
    <source>
        <dbReference type="EMBL" id="ACT60570.1"/>
    </source>
</evidence>
<dbReference type="RefSeq" id="WP_015828720.1">
    <property type="nucleotide sequence ID" value="NC_012982.1"/>
</dbReference>
<proteinExistence type="predicted"/>
<dbReference type="GO" id="GO:0016746">
    <property type="term" value="F:acyltransferase activity"/>
    <property type="evidence" value="ECO:0007669"/>
    <property type="project" value="InterPro"/>
</dbReference>
<accession>C6XR39</accession>
<dbReference type="Proteomes" id="UP000002745">
    <property type="component" value="Chromosome"/>
</dbReference>
<dbReference type="KEGG" id="hba:Hbal_2899"/>
<name>C6XR39_HIRBI</name>
<reference evidence="2" key="1">
    <citation type="journal article" date="2011" name="J. Bacteriol.">
        <title>Genome sequences of eight morphologically diverse alphaproteobacteria.</title>
        <authorList>
            <consortium name="US DOE Joint Genome Institute"/>
            <person name="Brown P.J."/>
            <person name="Kysela D.T."/>
            <person name="Buechlein A."/>
            <person name="Hemmerich C."/>
            <person name="Brun Y.V."/>
        </authorList>
    </citation>
    <scope>NUCLEOTIDE SEQUENCE [LARGE SCALE GENOMIC DNA]</scope>
    <source>
        <strain evidence="2">ATCC 49814 / DSM 5838 / IFAM 1418</strain>
    </source>
</reference>
<evidence type="ECO:0000313" key="2">
    <source>
        <dbReference type="Proteomes" id="UP000002745"/>
    </source>
</evidence>
<dbReference type="OrthoDB" id="6989355at2"/>